<dbReference type="GO" id="GO:0016020">
    <property type="term" value="C:membrane"/>
    <property type="evidence" value="ECO:0007669"/>
    <property type="project" value="UniProtKB-SubCell"/>
</dbReference>
<gene>
    <name evidence="2" type="ORF">F511_25902</name>
</gene>
<keyword evidence="3" id="KW-1185">Reference proteome</keyword>
<dbReference type="EMBL" id="KV019585">
    <property type="protein sequence ID" value="KZV16070.1"/>
    <property type="molecule type" value="Genomic_DNA"/>
</dbReference>
<evidence type="ECO:0000313" key="2">
    <source>
        <dbReference type="EMBL" id="KZV16070.1"/>
    </source>
</evidence>
<reference evidence="2 3" key="1">
    <citation type="journal article" date="2015" name="Proc. Natl. Acad. Sci. U.S.A.">
        <title>The resurrection genome of Boea hygrometrica: A blueprint for survival of dehydration.</title>
        <authorList>
            <person name="Xiao L."/>
            <person name="Yang G."/>
            <person name="Zhang L."/>
            <person name="Yang X."/>
            <person name="Zhao S."/>
            <person name="Ji Z."/>
            <person name="Zhou Q."/>
            <person name="Hu M."/>
            <person name="Wang Y."/>
            <person name="Chen M."/>
            <person name="Xu Y."/>
            <person name="Jin H."/>
            <person name="Xiao X."/>
            <person name="Hu G."/>
            <person name="Bao F."/>
            <person name="Hu Y."/>
            <person name="Wan P."/>
            <person name="Li L."/>
            <person name="Deng X."/>
            <person name="Kuang T."/>
            <person name="Xiang C."/>
            <person name="Zhu J.K."/>
            <person name="Oliver M.J."/>
            <person name="He Y."/>
        </authorList>
    </citation>
    <scope>NUCLEOTIDE SEQUENCE [LARGE SCALE GENOMIC DNA]</scope>
    <source>
        <strain evidence="3">cv. XS01</strain>
    </source>
</reference>
<dbReference type="AlphaFoldDB" id="A0A2Z7AAT8"/>
<dbReference type="Pfam" id="PF03134">
    <property type="entry name" value="TB2_DP1_HVA22"/>
    <property type="match status" value="1"/>
</dbReference>
<sequence>MGSGDNIFSVVAKNIDVLAMPLVSLVFPLYSSIKAIETKSRSDDQQWLTYWVLYSLITLFELTFSKVLEWFPIWSYAKLMAICWLVLPYFNGAAYVYENYIRPFYKNPQVKIWYIPRKKDVFSKPDDILTAAEKYIEENGPEAFERMIARKELNRWPKGIDELIRLWVMCEYLLRLHMFDFRVEHIPTEILWADREAKDRRSSYSIFHDGYEY</sequence>
<organism evidence="2 3">
    <name type="scientific">Dorcoceras hygrometricum</name>
    <dbReference type="NCBI Taxonomy" id="472368"/>
    <lineage>
        <taxon>Eukaryota</taxon>
        <taxon>Viridiplantae</taxon>
        <taxon>Streptophyta</taxon>
        <taxon>Embryophyta</taxon>
        <taxon>Tracheophyta</taxon>
        <taxon>Spermatophyta</taxon>
        <taxon>Magnoliopsida</taxon>
        <taxon>eudicotyledons</taxon>
        <taxon>Gunneridae</taxon>
        <taxon>Pentapetalae</taxon>
        <taxon>asterids</taxon>
        <taxon>lamiids</taxon>
        <taxon>Lamiales</taxon>
        <taxon>Gesneriaceae</taxon>
        <taxon>Didymocarpoideae</taxon>
        <taxon>Trichosporeae</taxon>
        <taxon>Loxocarpinae</taxon>
        <taxon>Dorcoceras</taxon>
    </lineage>
</organism>
<evidence type="ECO:0000313" key="3">
    <source>
        <dbReference type="Proteomes" id="UP000250235"/>
    </source>
</evidence>
<dbReference type="Proteomes" id="UP000250235">
    <property type="component" value="Unassembled WGS sequence"/>
</dbReference>
<feature type="transmembrane region" description="Helical" evidence="1">
    <location>
        <begin position="18"/>
        <end position="36"/>
    </location>
</feature>
<feature type="transmembrane region" description="Helical" evidence="1">
    <location>
        <begin position="48"/>
        <end position="67"/>
    </location>
</feature>
<dbReference type="PANTHER" id="PTHR12300:SF157">
    <property type="entry name" value="HVA22-LIKE PROTEIN C"/>
    <property type="match status" value="1"/>
</dbReference>
<comment type="subcellular location">
    <subcellularLocation>
        <location evidence="1">Membrane</location>
        <topology evidence="1">Multi-pass membrane protein</topology>
    </subcellularLocation>
</comment>
<protein>
    <recommendedName>
        <fullName evidence="1">HVA22-like protein</fullName>
    </recommendedName>
</protein>
<keyword evidence="1" id="KW-1133">Transmembrane helix</keyword>
<keyword evidence="1" id="KW-0812">Transmembrane</keyword>
<name>A0A2Z7AAT8_9LAMI</name>
<comment type="similarity">
    <text evidence="1">Belongs to the DP1 family.</text>
</comment>
<evidence type="ECO:0000256" key="1">
    <source>
        <dbReference type="RuleBase" id="RU362006"/>
    </source>
</evidence>
<accession>A0A2Z7AAT8</accession>
<feature type="transmembrane region" description="Helical" evidence="1">
    <location>
        <begin position="73"/>
        <end position="97"/>
    </location>
</feature>
<dbReference type="OrthoDB" id="10009287at2759"/>
<dbReference type="InterPro" id="IPR004345">
    <property type="entry name" value="TB2_DP1_HVA22"/>
</dbReference>
<keyword evidence="1" id="KW-0472">Membrane</keyword>
<proteinExistence type="inferred from homology"/>
<dbReference type="PANTHER" id="PTHR12300">
    <property type="entry name" value="HVA22-LIKE PROTEINS"/>
    <property type="match status" value="1"/>
</dbReference>